<evidence type="ECO:0000313" key="2">
    <source>
        <dbReference type="Proteomes" id="UP001148737"/>
    </source>
</evidence>
<dbReference type="Proteomes" id="UP001148737">
    <property type="component" value="Unassembled WGS sequence"/>
</dbReference>
<protein>
    <submittedName>
        <fullName evidence="1">Uncharacterized protein</fullName>
    </submittedName>
</protein>
<name>A0ACC1QGG8_9HYPO</name>
<organism evidence="1 2">
    <name type="scientific">Lecanicillium saksenae</name>
    <dbReference type="NCBI Taxonomy" id="468837"/>
    <lineage>
        <taxon>Eukaryota</taxon>
        <taxon>Fungi</taxon>
        <taxon>Dikarya</taxon>
        <taxon>Ascomycota</taxon>
        <taxon>Pezizomycotina</taxon>
        <taxon>Sordariomycetes</taxon>
        <taxon>Hypocreomycetidae</taxon>
        <taxon>Hypocreales</taxon>
        <taxon>Cordycipitaceae</taxon>
        <taxon>Lecanicillium</taxon>
    </lineage>
</organism>
<keyword evidence="2" id="KW-1185">Reference proteome</keyword>
<dbReference type="EMBL" id="JANAKD010002778">
    <property type="protein sequence ID" value="KAJ3472922.1"/>
    <property type="molecule type" value="Genomic_DNA"/>
</dbReference>
<comment type="caution">
    <text evidence="1">The sequence shown here is derived from an EMBL/GenBank/DDBJ whole genome shotgun (WGS) entry which is preliminary data.</text>
</comment>
<sequence>MVLLTRLTSLQKSSQSRGHIRDAELRGQVDQFVVSSVVSCVQCVEPVLDAAVSASRQPPRQEASSSTYNGAAPLQPRADLTASSSFHVVADLPGSQIGIRPQQLYQAEESLASLVTLNGIPSDATMRDEL</sequence>
<gene>
    <name evidence="1" type="ORF">NLG97_g10631</name>
</gene>
<reference evidence="1" key="1">
    <citation type="submission" date="2022-07" db="EMBL/GenBank/DDBJ databases">
        <title>Genome Sequence of Lecanicillium saksenae.</title>
        <authorList>
            <person name="Buettner E."/>
        </authorList>
    </citation>
    <scope>NUCLEOTIDE SEQUENCE</scope>
    <source>
        <strain evidence="1">VT-O1</strain>
    </source>
</reference>
<evidence type="ECO:0000313" key="1">
    <source>
        <dbReference type="EMBL" id="KAJ3472922.1"/>
    </source>
</evidence>
<accession>A0ACC1QGG8</accession>
<proteinExistence type="predicted"/>